<dbReference type="RefSeq" id="XP_042934250.1">
    <property type="nucleotide sequence ID" value="XM_043078316.1"/>
</dbReference>
<evidence type="ECO:0000313" key="8">
    <source>
        <dbReference type="Proteomes" id="UP000006672"/>
    </source>
</evidence>
<evidence type="ECO:0000256" key="1">
    <source>
        <dbReference type="ARBA" id="ARBA00004613"/>
    </source>
</evidence>
<feature type="chain" id="PRO_5023904339" evidence="5">
    <location>
        <begin position="16"/>
        <end position="363"/>
    </location>
</feature>
<dbReference type="OrthoDB" id="5869575at2759"/>
<accession>A0A0K0JJJ5</accession>
<evidence type="ECO:0000256" key="4">
    <source>
        <dbReference type="ARBA" id="ARBA00022729"/>
    </source>
</evidence>
<dbReference type="WormBase" id="Bm56">
    <property type="protein sequence ID" value="BM25194"/>
    <property type="gene ID" value="WBGene00220317"/>
</dbReference>
<dbReference type="Proteomes" id="UP000006672">
    <property type="component" value="Unassembled WGS sequence"/>
</dbReference>
<feature type="signal peptide" evidence="5">
    <location>
        <begin position="1"/>
        <end position="15"/>
    </location>
</feature>
<evidence type="ECO:0000256" key="3">
    <source>
        <dbReference type="ARBA" id="ARBA00022525"/>
    </source>
</evidence>
<protein>
    <submittedName>
        <fullName evidence="6 9">Bm56</fullName>
    </submittedName>
</protein>
<evidence type="ECO:0000256" key="5">
    <source>
        <dbReference type="SAM" id="SignalP"/>
    </source>
</evidence>
<dbReference type="InterPro" id="IPR038479">
    <property type="entry name" value="Transthyretin-like_sf"/>
</dbReference>
<dbReference type="InterPro" id="IPR001534">
    <property type="entry name" value="Transthyretin-like"/>
</dbReference>
<comment type="subcellular location">
    <subcellularLocation>
        <location evidence="1">Secreted</location>
    </subcellularLocation>
</comment>
<dbReference type="CTD" id="66059931"/>
<accession>A0A4E9FAX9</accession>
<keyword evidence="8" id="KW-1185">Reference proteome</keyword>
<evidence type="ECO:0000313" key="7">
    <source>
        <dbReference type="EMBL" id="VIO93376.1"/>
    </source>
</evidence>
<dbReference type="PANTHER" id="PTHR21700">
    <property type="entry name" value="TRANSTHYRETIN-LIKE FAMILY PROTEIN-RELATED"/>
    <property type="match status" value="1"/>
</dbReference>
<sequence>MFSVQFLSFIFAIYAEIFICSTNTEILLKSSEHFDDAIANDISASTIISNVINATTIITTTTTVINGIQATFIDDLPLVINSNDNDLSYINESIDSKIQLKSFESQINNHISSKGTLFCRYQTVPYKTAKVRLYSNIARVNEDKQKINYIVDGSESWEEGNFELNGENRDFIISFRPVLVIYHQCGQLKRKNATYRRFIIKIPEQFINSNESFHIGTINLELYYPGQKDGIKFIHFNKPLEISGKLFCTGDHYNISTSVVRLFSTDKQEVNSFITEQQPNNEGSFRLSSGQTILQKPILVINHQCGMTFYERQKDIYRQFTIYIPYSYYNSGRIGLKIFYIGQLGLHINYPSERNAPLIDITT</sequence>
<dbReference type="GeneID" id="66059931"/>
<evidence type="ECO:0000313" key="9">
    <source>
        <dbReference type="WBParaSite" id="Bm56.1"/>
    </source>
</evidence>
<evidence type="ECO:0000313" key="10">
    <source>
        <dbReference type="WormBase" id="Bm56"/>
    </source>
</evidence>
<evidence type="ECO:0000313" key="6">
    <source>
        <dbReference type="EMBL" id="CRZ21912.1"/>
    </source>
</evidence>
<organism evidence="6">
    <name type="scientific">Brugia malayi</name>
    <name type="common">Filarial nematode worm</name>
    <dbReference type="NCBI Taxonomy" id="6279"/>
    <lineage>
        <taxon>Eukaryota</taxon>
        <taxon>Metazoa</taxon>
        <taxon>Ecdysozoa</taxon>
        <taxon>Nematoda</taxon>
        <taxon>Chromadorea</taxon>
        <taxon>Rhabditida</taxon>
        <taxon>Spirurina</taxon>
        <taxon>Spiruromorpha</taxon>
        <taxon>Filarioidea</taxon>
        <taxon>Onchocercidae</taxon>
        <taxon>Brugia</taxon>
    </lineage>
</organism>
<dbReference type="WBParaSite" id="Bm56.1">
    <property type="protein sequence ID" value="Bm56.1"/>
    <property type="gene ID" value="WBGene00220317"/>
</dbReference>
<keyword evidence="4 5" id="KW-0732">Signal</keyword>
<reference evidence="6 8" key="1">
    <citation type="journal article" date="2007" name="Science">
        <title>Draft genome of the filarial nematode parasite Brugia malayi.</title>
        <authorList>
            <person name="Ghedin E."/>
            <person name="Wang S."/>
            <person name="Spiro D."/>
            <person name="Caler E."/>
            <person name="Zhao Q."/>
            <person name="Crabtree J."/>
            <person name="Allen J.E."/>
            <person name="Delcher A.L."/>
            <person name="Guiliano D.B."/>
            <person name="Miranda-Saavedra D."/>
            <person name="Angiuoli S.V."/>
            <person name="Creasy T."/>
            <person name="Amedeo P."/>
            <person name="Haas B."/>
            <person name="El-Sayed N.M."/>
            <person name="Wortman J.R."/>
            <person name="Feldblyum T."/>
            <person name="Tallon L."/>
            <person name="Schatz M."/>
            <person name="Shumway M."/>
            <person name="Koo H."/>
            <person name="Salzberg S.L."/>
            <person name="Schobel S."/>
            <person name="Pertea M."/>
            <person name="Pop M."/>
            <person name="White O."/>
            <person name="Barton G.J."/>
            <person name="Carlow C.K."/>
            <person name="Crawford M.J."/>
            <person name="Daub J."/>
            <person name="Dimmic M.W."/>
            <person name="Estes C.F."/>
            <person name="Foster J.M."/>
            <person name="Ganatra M."/>
            <person name="Gregory W.F."/>
            <person name="Johnson N.M."/>
            <person name="Jin J."/>
            <person name="Komuniecki R."/>
            <person name="Korf I."/>
            <person name="Kumar S."/>
            <person name="Laney S."/>
            <person name="Li B.W."/>
            <person name="Li W."/>
            <person name="Lindblom T.H."/>
            <person name="Lustigman S."/>
            <person name="Ma D."/>
            <person name="Maina C.V."/>
            <person name="Martin D.M."/>
            <person name="McCarter J.P."/>
            <person name="McReynolds L."/>
            <person name="Mitreva M."/>
            <person name="Nutman T.B."/>
            <person name="Parkinson J."/>
            <person name="Peregrin-Alvarez J.M."/>
            <person name="Poole C."/>
            <person name="Ren Q."/>
            <person name="Saunders L."/>
            <person name="Sluder A.E."/>
            <person name="Smith K."/>
            <person name="Stanke M."/>
            <person name="Unnasch T.R."/>
            <person name="Ware J."/>
            <person name="Wei A.D."/>
            <person name="Weil G."/>
            <person name="Williams D.J."/>
            <person name="Zhang Y."/>
            <person name="Williams S.A."/>
            <person name="Fraser-Liggett C."/>
            <person name="Slatko B."/>
            <person name="Blaxter M.L."/>
            <person name="Scott A.L."/>
        </authorList>
    </citation>
    <scope>NUCLEOTIDE SEQUENCE</scope>
    <source>
        <strain evidence="6 8">FR3</strain>
    </source>
</reference>
<dbReference type="KEGG" id="bmy:BM_BM56"/>
<dbReference type="PANTHER" id="PTHR21700:SF48">
    <property type="entry name" value="TRANSTHYRETIN-LIKE FAMILY PROTEIN"/>
    <property type="match status" value="1"/>
</dbReference>
<dbReference type="Gene3D" id="2.60.40.3330">
    <property type="match status" value="2"/>
</dbReference>
<comment type="similarity">
    <text evidence="2">Belongs to the nematode transthyretin-like family.</text>
</comment>
<dbReference type="EMBL" id="CAAKNF010000193">
    <property type="protein sequence ID" value="VIO93376.1"/>
    <property type="molecule type" value="Genomic_DNA"/>
</dbReference>
<dbReference type="GO" id="GO:0005576">
    <property type="term" value="C:extracellular region"/>
    <property type="evidence" value="ECO:0007669"/>
    <property type="project" value="UniProtKB-SubCell"/>
</dbReference>
<dbReference type="Pfam" id="PF01060">
    <property type="entry name" value="TTR-52"/>
    <property type="match status" value="2"/>
</dbReference>
<dbReference type="GO" id="GO:0009986">
    <property type="term" value="C:cell surface"/>
    <property type="evidence" value="ECO:0007669"/>
    <property type="project" value="InterPro"/>
</dbReference>
<evidence type="ECO:0000256" key="2">
    <source>
        <dbReference type="ARBA" id="ARBA00010112"/>
    </source>
</evidence>
<dbReference type="AlphaFoldDB" id="A0A0K0JJJ5"/>
<dbReference type="EMBL" id="LN855088">
    <property type="protein sequence ID" value="CRZ21912.1"/>
    <property type="molecule type" value="Genomic_DNA"/>
</dbReference>
<reference evidence="7" key="3">
    <citation type="submission" date="2019-04" db="EMBL/GenBank/DDBJ databases">
        <authorList>
            <person name="Howe K."/>
            <person name="Paulini M."/>
            <person name="Williams G."/>
        </authorList>
    </citation>
    <scope>NUCLEOTIDE SEQUENCE [LARGE SCALE GENOMIC DNA]</scope>
    <source>
        <strain evidence="7">FR3</strain>
    </source>
</reference>
<dbReference type="OMA" id="LVISHQC"/>
<name>A0A0K0JJJ5_BRUMA</name>
<reference evidence="6" key="2">
    <citation type="submission" date="2012-12" db="EMBL/GenBank/DDBJ databases">
        <authorList>
            <person name="Gao Y.W."/>
            <person name="Fan S.T."/>
            <person name="Sun H.T."/>
            <person name="Wang Z."/>
            <person name="Gao X.L."/>
            <person name="Li Y.G."/>
            <person name="Wang T.C."/>
            <person name="Zhang K."/>
            <person name="Xu W.W."/>
            <person name="Yu Z.J."/>
            <person name="Xia X.Z."/>
        </authorList>
    </citation>
    <scope>NUCLEOTIDE SEQUENCE</scope>
    <source>
        <strain evidence="6">FR3</strain>
    </source>
</reference>
<keyword evidence="3" id="KW-0964">Secreted</keyword>
<gene>
    <name evidence="6 9 10" type="ORF">Bm56</name>
    <name evidence="7" type="ORF">BM_BM56</name>
    <name evidence="6" type="ORF">BM_Bm56</name>
</gene>
<proteinExistence type="inferred from homology"/>
<dbReference type="STRING" id="6279.A0A0K0JJJ5"/>
<reference evidence="9" key="4">
    <citation type="submission" date="2019-12" db="UniProtKB">
        <authorList>
            <consortium name="WormBaseParasite"/>
        </authorList>
    </citation>
    <scope>IDENTIFICATION</scope>
</reference>